<dbReference type="InterPro" id="IPR027417">
    <property type="entry name" value="P-loop_NTPase"/>
</dbReference>
<dbReference type="InterPro" id="IPR051055">
    <property type="entry name" value="PIF1_helicase"/>
</dbReference>
<evidence type="ECO:0000313" key="2">
    <source>
        <dbReference type="EMBL" id="KKW32711.1"/>
    </source>
</evidence>
<proteinExistence type="predicted"/>
<dbReference type="AlphaFoldDB" id="A0A0G1XP53"/>
<dbReference type="GO" id="GO:0006281">
    <property type="term" value="P:DNA repair"/>
    <property type="evidence" value="ECO:0007669"/>
    <property type="project" value="InterPro"/>
</dbReference>
<dbReference type="CDD" id="cd18809">
    <property type="entry name" value="SF1_C_RecD"/>
    <property type="match status" value="1"/>
</dbReference>
<dbReference type="PATRIC" id="fig|1618979.3.peg.332"/>
<sequence>MAHRKSYGGTNFLSRTFVTYKNQNGLYDRLAESMSNKIIITMEFKTAYTAMNETSDLIFLTGRAGTGKSTLLTYFRKQTQKKHVVLAPTGVAALNVKGQTIHSFFGFHPAISPSLVRKAFPHALPLFKALDTIIIDEISMVRADLLDCIDKALRLNRERPREPFGGVQMIFIGDLYQLPPVVTSDETYRFQSEYASPYFFSAYVMEGLQPNIIELQKVHRQKESSFIELLDRLRTDRVTPKDIGIWNSRHDPSFDPRQEPDCIHLTTTNKSAKARNDYELKQLPGKTWKLKAHTIGELPDRRMPSEELLTLKEGARIMFTINDPDRRWVNGTLGTITRIQKKGLSKSPALEVRLDDEKEVIVTPYKWDMFEYAHNGESIEEAVVGSYTQYPITLAWAVTIHKGQGKTFDRVLVDIGWGTFAHGQLYVALSRCTTFNGLVLLKPFRTKDVILDQTVVDFMKQS</sequence>
<dbReference type="Pfam" id="PF05970">
    <property type="entry name" value="PIF1"/>
    <property type="match status" value="1"/>
</dbReference>
<evidence type="ECO:0000259" key="1">
    <source>
        <dbReference type="Pfam" id="PF05970"/>
    </source>
</evidence>
<dbReference type="FunFam" id="3.40.50.300:FF:001498">
    <property type="entry name" value="ATP-dependent DNA helicase"/>
    <property type="match status" value="1"/>
</dbReference>
<dbReference type="SUPFAM" id="SSF52540">
    <property type="entry name" value="P-loop containing nucleoside triphosphate hydrolases"/>
    <property type="match status" value="2"/>
</dbReference>
<dbReference type="InterPro" id="IPR010285">
    <property type="entry name" value="DNA_helicase_pif1-like_DEAD"/>
</dbReference>
<accession>A0A0G1XP53</accession>
<feature type="domain" description="DNA helicase Pif1-like DEAD-box helicase" evidence="1">
    <location>
        <begin position="49"/>
        <end position="234"/>
    </location>
</feature>
<dbReference type="PANTHER" id="PTHR47642:SF5">
    <property type="entry name" value="ATP-DEPENDENT DNA HELICASE"/>
    <property type="match status" value="1"/>
</dbReference>
<gene>
    <name evidence="2" type="ORF">UY76_C0019G0021</name>
</gene>
<reference evidence="2 3" key="1">
    <citation type="journal article" date="2015" name="Nature">
        <title>rRNA introns, odd ribosomes, and small enigmatic genomes across a large radiation of phyla.</title>
        <authorList>
            <person name="Brown C.T."/>
            <person name="Hug L.A."/>
            <person name="Thomas B.C."/>
            <person name="Sharon I."/>
            <person name="Castelle C.J."/>
            <person name="Singh A."/>
            <person name="Wilkins M.J."/>
            <person name="Williams K.H."/>
            <person name="Banfield J.F."/>
        </authorList>
    </citation>
    <scope>NUCLEOTIDE SEQUENCE [LARGE SCALE GENOMIC DNA]</scope>
</reference>
<evidence type="ECO:0000313" key="3">
    <source>
        <dbReference type="Proteomes" id="UP000034054"/>
    </source>
</evidence>
<dbReference type="GO" id="GO:0003678">
    <property type="term" value="F:DNA helicase activity"/>
    <property type="evidence" value="ECO:0007669"/>
    <property type="project" value="InterPro"/>
</dbReference>
<dbReference type="PANTHER" id="PTHR47642">
    <property type="entry name" value="ATP-DEPENDENT DNA HELICASE"/>
    <property type="match status" value="1"/>
</dbReference>
<organism evidence="2 3">
    <name type="scientific">Candidatus Uhrbacteria bacterium GW2011_GWA2_52_8d</name>
    <dbReference type="NCBI Taxonomy" id="1618979"/>
    <lineage>
        <taxon>Bacteria</taxon>
        <taxon>Candidatus Uhriibacteriota</taxon>
    </lineage>
</organism>
<comment type="caution">
    <text evidence="2">The sequence shown here is derived from an EMBL/GenBank/DDBJ whole genome shotgun (WGS) entry which is preliminary data.</text>
</comment>
<dbReference type="Proteomes" id="UP000034054">
    <property type="component" value="Unassembled WGS sequence"/>
</dbReference>
<name>A0A0G1XP53_9BACT</name>
<dbReference type="EMBL" id="LCRH01000019">
    <property type="protein sequence ID" value="KKW32711.1"/>
    <property type="molecule type" value="Genomic_DNA"/>
</dbReference>
<dbReference type="Gene3D" id="2.30.30.940">
    <property type="match status" value="1"/>
</dbReference>
<protein>
    <submittedName>
        <fullName evidence="2">TPR domain protein</fullName>
    </submittedName>
</protein>
<dbReference type="GO" id="GO:0000723">
    <property type="term" value="P:telomere maintenance"/>
    <property type="evidence" value="ECO:0007669"/>
    <property type="project" value="InterPro"/>
</dbReference>
<dbReference type="Gene3D" id="3.40.50.300">
    <property type="entry name" value="P-loop containing nucleotide triphosphate hydrolases"/>
    <property type="match status" value="2"/>
</dbReference>